<dbReference type="CDD" id="cd01335">
    <property type="entry name" value="Radical_SAM"/>
    <property type="match status" value="1"/>
</dbReference>
<dbReference type="InterPro" id="IPR013785">
    <property type="entry name" value="Aldolase_TIM"/>
</dbReference>
<evidence type="ECO:0000256" key="5">
    <source>
        <dbReference type="ARBA" id="ARBA00023004"/>
    </source>
</evidence>
<organism evidence="9">
    <name type="scientific">Candidatus Kentrum sp. UNK</name>
    <dbReference type="NCBI Taxonomy" id="2126344"/>
    <lineage>
        <taxon>Bacteria</taxon>
        <taxon>Pseudomonadati</taxon>
        <taxon>Pseudomonadota</taxon>
        <taxon>Gammaproteobacteria</taxon>
        <taxon>Candidatus Kentrum</taxon>
    </lineage>
</organism>
<evidence type="ECO:0000256" key="2">
    <source>
        <dbReference type="ARBA" id="ARBA00022485"/>
    </source>
</evidence>
<dbReference type="SFLD" id="SFLDG01067">
    <property type="entry name" value="SPASM/twitch_domain_containing"/>
    <property type="match status" value="1"/>
</dbReference>
<dbReference type="SFLD" id="SFLDS00029">
    <property type="entry name" value="Radical_SAM"/>
    <property type="match status" value="1"/>
</dbReference>
<dbReference type="InterPro" id="IPR023885">
    <property type="entry name" value="4Fe4S-binding_SPASM_dom"/>
</dbReference>
<name>A0A451AY39_9GAMM</name>
<dbReference type="PANTHER" id="PTHR43787">
    <property type="entry name" value="FEMO COFACTOR BIOSYNTHESIS PROTEIN NIFB-RELATED"/>
    <property type="match status" value="1"/>
</dbReference>
<dbReference type="GO" id="GO:0051539">
    <property type="term" value="F:4 iron, 4 sulfur cluster binding"/>
    <property type="evidence" value="ECO:0007669"/>
    <property type="project" value="UniProtKB-KW"/>
</dbReference>
<dbReference type="InterPro" id="IPR058240">
    <property type="entry name" value="rSAM_sf"/>
</dbReference>
<evidence type="ECO:0000313" key="9">
    <source>
        <dbReference type="EMBL" id="VFK70837.1"/>
    </source>
</evidence>
<dbReference type="Gene3D" id="3.20.20.70">
    <property type="entry name" value="Aldolase class I"/>
    <property type="match status" value="1"/>
</dbReference>
<dbReference type="EMBL" id="CAADFZ010000034">
    <property type="protein sequence ID" value="VFK63493.1"/>
    <property type="molecule type" value="Genomic_DNA"/>
</dbReference>
<evidence type="ECO:0000256" key="3">
    <source>
        <dbReference type="ARBA" id="ARBA00022691"/>
    </source>
</evidence>
<keyword evidence="6" id="KW-0411">Iron-sulfur</keyword>
<dbReference type="SUPFAM" id="SSF102114">
    <property type="entry name" value="Radical SAM enzymes"/>
    <property type="match status" value="1"/>
</dbReference>
<dbReference type="PANTHER" id="PTHR43787:SF10">
    <property type="entry name" value="COFACTOR MODIFYING PROTEIN"/>
    <property type="match status" value="1"/>
</dbReference>
<sequence length="328" mass="37140">MALKYVQIETTSTCNQRCFFCPVSIDKKEKAQLSRLRLDKIIAGLKTHPIENIAISGFAEPTYDKALVKKVAALRKAGFKVTIYTNGSGLRPALSDRLLALGVNGFTINLSTLYESLYRETRGTKDLKRVIPNLDYLLAQPRVRGRQVAVVLVVIGRLDKEHVDDLREIRRRYGDSATITIIPIVEFAGKSPNVLHAKPHQGQLQGCLWERHTEWMHFNADGNAILCCQDYPADYRLGNIDDAGVDELLTGDNIRQWRDWLEGREQAPEDFLCRRCVYAKRQNHAEFLQAFFCRTCVLPAELGKENACPHCGDVGQVIEYLQSPEAHR</sequence>
<dbReference type="Pfam" id="PF13186">
    <property type="entry name" value="SPASM"/>
    <property type="match status" value="1"/>
</dbReference>
<keyword evidence="5" id="KW-0408">Iron</keyword>
<evidence type="ECO:0000256" key="1">
    <source>
        <dbReference type="ARBA" id="ARBA00001966"/>
    </source>
</evidence>
<protein>
    <submittedName>
        <fullName evidence="9">Iron-sulfur cluster-binding domain-containing protein</fullName>
    </submittedName>
</protein>
<dbReference type="PROSITE" id="PS51918">
    <property type="entry name" value="RADICAL_SAM"/>
    <property type="match status" value="1"/>
</dbReference>
<feature type="domain" description="Radical SAM core" evidence="7">
    <location>
        <begin position="1"/>
        <end position="223"/>
    </location>
</feature>
<reference evidence="9" key="1">
    <citation type="submission" date="2019-02" db="EMBL/GenBank/DDBJ databases">
        <authorList>
            <person name="Gruber-Vodicka R. H."/>
            <person name="Seah K. B. B."/>
        </authorList>
    </citation>
    <scope>NUCLEOTIDE SEQUENCE</scope>
    <source>
        <strain evidence="9">BECK_BY19</strain>
        <strain evidence="8">BECK_BY8</strain>
    </source>
</reference>
<dbReference type="GO" id="GO:0046872">
    <property type="term" value="F:metal ion binding"/>
    <property type="evidence" value="ECO:0007669"/>
    <property type="project" value="UniProtKB-KW"/>
</dbReference>
<accession>A0A451AY39</accession>
<keyword evidence="3" id="KW-0949">S-adenosyl-L-methionine</keyword>
<gene>
    <name evidence="8" type="ORF">BECKUNK1418G_GA0071005_103412</name>
    <name evidence="9" type="ORF">BECKUNK1418H_GA0071006_104013</name>
</gene>
<evidence type="ECO:0000256" key="4">
    <source>
        <dbReference type="ARBA" id="ARBA00022723"/>
    </source>
</evidence>
<evidence type="ECO:0000313" key="8">
    <source>
        <dbReference type="EMBL" id="VFK63493.1"/>
    </source>
</evidence>
<dbReference type="Pfam" id="PF04055">
    <property type="entry name" value="Radical_SAM"/>
    <property type="match status" value="1"/>
</dbReference>
<keyword evidence="2" id="KW-0004">4Fe-4S</keyword>
<dbReference type="InterPro" id="IPR007197">
    <property type="entry name" value="rSAM"/>
</dbReference>
<dbReference type="CDD" id="cd21109">
    <property type="entry name" value="SPASM"/>
    <property type="match status" value="1"/>
</dbReference>
<dbReference type="GO" id="GO:0003824">
    <property type="term" value="F:catalytic activity"/>
    <property type="evidence" value="ECO:0007669"/>
    <property type="project" value="InterPro"/>
</dbReference>
<evidence type="ECO:0000259" key="7">
    <source>
        <dbReference type="PROSITE" id="PS51918"/>
    </source>
</evidence>
<proteinExistence type="predicted"/>
<keyword evidence="4" id="KW-0479">Metal-binding</keyword>
<evidence type="ECO:0000256" key="6">
    <source>
        <dbReference type="ARBA" id="ARBA00023014"/>
    </source>
</evidence>
<dbReference type="AlphaFoldDB" id="A0A451AY39"/>
<dbReference type="EMBL" id="CAADGD010000040">
    <property type="protein sequence ID" value="VFK70837.1"/>
    <property type="molecule type" value="Genomic_DNA"/>
</dbReference>
<comment type="cofactor">
    <cofactor evidence="1">
        <name>[4Fe-4S] cluster</name>
        <dbReference type="ChEBI" id="CHEBI:49883"/>
    </cofactor>
</comment>